<dbReference type="AlphaFoldDB" id="A0A7W3IGC3"/>
<proteinExistence type="inferred from homology"/>
<dbReference type="Pfam" id="PF13296">
    <property type="entry name" value="T6SS_Vgr"/>
    <property type="match status" value="1"/>
</dbReference>
<feature type="domain" description="Gp5/Type VI secretion system Vgr protein OB-fold" evidence="3">
    <location>
        <begin position="431"/>
        <end position="480"/>
    </location>
</feature>
<reference evidence="6 7" key="1">
    <citation type="submission" date="2020-08" db="EMBL/GenBank/DDBJ databases">
        <title>Stenotrophomonas tumulicola JCM 30961.</title>
        <authorList>
            <person name="Deng Y."/>
        </authorList>
    </citation>
    <scope>NUCLEOTIDE SEQUENCE [LARGE SCALE GENOMIC DNA]</scope>
    <source>
        <strain evidence="6 7">JCM 30961</strain>
    </source>
</reference>
<evidence type="ECO:0000256" key="1">
    <source>
        <dbReference type="ARBA" id="ARBA00005558"/>
    </source>
</evidence>
<evidence type="ECO:0000313" key="7">
    <source>
        <dbReference type="Proteomes" id="UP000547058"/>
    </source>
</evidence>
<gene>
    <name evidence="6" type="ORF">H4O11_02960</name>
</gene>
<dbReference type="InterPro" id="IPR017847">
    <property type="entry name" value="T6SS_RhsGE_Vgr_subset"/>
</dbReference>
<comment type="similarity">
    <text evidence="1">Belongs to the VgrG protein family.</text>
</comment>
<dbReference type="InterPro" id="IPR006531">
    <property type="entry name" value="Gp5/Vgr_OB"/>
</dbReference>
<feature type="region of interest" description="Disordered" evidence="2">
    <location>
        <begin position="492"/>
        <end position="516"/>
    </location>
</feature>
<protein>
    <submittedName>
        <fullName evidence="6">Type VI secretion system tip protein VgrG</fullName>
    </submittedName>
</protein>
<evidence type="ECO:0000259" key="4">
    <source>
        <dbReference type="Pfam" id="PF10106"/>
    </source>
</evidence>
<comment type="caution">
    <text evidence="6">The sequence shown here is derived from an EMBL/GenBank/DDBJ whole genome shotgun (WGS) entry which is preliminary data.</text>
</comment>
<dbReference type="SUPFAM" id="SSF69255">
    <property type="entry name" value="gp5 N-terminal domain-like"/>
    <property type="match status" value="1"/>
</dbReference>
<dbReference type="NCBIfam" id="TIGR01646">
    <property type="entry name" value="vgr_GE"/>
    <property type="match status" value="1"/>
</dbReference>
<dbReference type="SUPFAM" id="SSF69349">
    <property type="entry name" value="Phage fibre proteins"/>
    <property type="match status" value="2"/>
</dbReference>
<dbReference type="InterPro" id="IPR028244">
    <property type="entry name" value="T6SS_Rhs_Vgr_dom"/>
</dbReference>
<sequence>MDIAPPPLVALAVPSQQARLIQLQAPVPGLVVEHLQGSEAVCAPFRFEIDCLSTRSDIDLDALLEQPLTLQLRRDDGSLRAWNGLCTDAAFLGGDGGLTRLRLTLQPWTALLALRRNAVIFQDLDVRAVCERIFAQYPQASFRFDVQQALPARAITTQYRESDWDFLTRLLAESGLAWRFDHADGQDGGTHTLVVFDTQAELADAGTLRFHRSDIAEATDAITAFGAQRRVTPSALSVGSWHSERLTASSGQGQAEAGLLPPLEVHVQPRAGRFGEGASADDEAQYRLDGLRVASALHAGGGSVRALASGSTFALGQHPQHAGQRFTVLAIEHSARNNLDPGINVLLGREEMEPGSYRNRFVVVPEGTALRALPTDRPTLHGPLTARVVGQADAAVTPTRDHQVRIQFAWQRGSAPNAGGLDASDGHAPGDATSGTWVPVAEWVAGPNWGTHFLPRIGAEVLVEFLHGDIDQPRVTGQLYNGEVAPPFGGGLQGEANHPGTLSGLHSTAHDGNGSQQWLLDDTPGQLRTRLHTSLADSTLQLGYLLQGGDASRGALRGQGFELATGGWGNVHAAQGLLLSTTARAQATSTQLDAAEAVAQIKGAQRTSEALHDALQAQQVPGLEGLPGIETLHQGLDPTADGRYSGSVGGQAAMKPGSDGRTAGDTPVERFAEARVLAESPDHIAWTTPNSSISHAGQNLQLTAQDDLHAVAGRTLAATVGQHAALFAQAGPLKVIAAAGAVSLQAHTGELELLADQAVTITATDTRIDVLAQQKIVLQAGQSRITLEGGDITFACPGNFTVKASEHPFLGGASADHRLSLPNGLVNVQPQRFFDFSD</sequence>
<dbReference type="RefSeq" id="WP_182337927.1">
    <property type="nucleotide sequence ID" value="NZ_JACGXS010000001.1"/>
</dbReference>
<dbReference type="Gene3D" id="3.55.50.10">
    <property type="entry name" value="Baseplate protein-like domains"/>
    <property type="match status" value="1"/>
</dbReference>
<dbReference type="SUPFAM" id="SSF69279">
    <property type="entry name" value="Phage tail proteins"/>
    <property type="match status" value="2"/>
</dbReference>
<name>A0A7W3IGC3_9GAMM</name>
<evidence type="ECO:0000259" key="5">
    <source>
        <dbReference type="Pfam" id="PF13296"/>
    </source>
</evidence>
<accession>A0A7W3IGC3</accession>
<dbReference type="InterPro" id="IPR018769">
    <property type="entry name" value="VgrG2_DUF2345"/>
</dbReference>
<evidence type="ECO:0000256" key="2">
    <source>
        <dbReference type="SAM" id="MobiDB-lite"/>
    </source>
</evidence>
<dbReference type="Pfam" id="PF05954">
    <property type="entry name" value="Phage_GPD"/>
    <property type="match status" value="1"/>
</dbReference>
<feature type="domain" description="DUF2345" evidence="4">
    <location>
        <begin position="664"/>
        <end position="813"/>
    </location>
</feature>
<dbReference type="InterPro" id="IPR006533">
    <property type="entry name" value="T6SS_Vgr_RhsGE"/>
</dbReference>
<feature type="domain" description="Putative type VI secretion system Rhs element associated Vgr" evidence="5">
    <location>
        <begin position="510"/>
        <end position="613"/>
    </location>
</feature>
<dbReference type="Proteomes" id="UP000547058">
    <property type="component" value="Unassembled WGS sequence"/>
</dbReference>
<dbReference type="EMBL" id="JACGXS010000001">
    <property type="protein sequence ID" value="MBA8680765.1"/>
    <property type="molecule type" value="Genomic_DNA"/>
</dbReference>
<organism evidence="6 7">
    <name type="scientific">Stenotrophomonas tumulicola</name>
    <dbReference type="NCBI Taxonomy" id="1685415"/>
    <lineage>
        <taxon>Bacteria</taxon>
        <taxon>Pseudomonadati</taxon>
        <taxon>Pseudomonadota</taxon>
        <taxon>Gammaproteobacteria</taxon>
        <taxon>Lysobacterales</taxon>
        <taxon>Lysobacteraceae</taxon>
        <taxon>Stenotrophomonas</taxon>
    </lineage>
</organism>
<evidence type="ECO:0000259" key="3">
    <source>
        <dbReference type="Pfam" id="PF04717"/>
    </source>
</evidence>
<dbReference type="Gene3D" id="4.10.220.110">
    <property type="match status" value="1"/>
</dbReference>
<dbReference type="Gene3D" id="2.40.50.230">
    <property type="entry name" value="Gp5 N-terminal domain"/>
    <property type="match status" value="1"/>
</dbReference>
<dbReference type="Gene3D" id="2.30.110.50">
    <property type="match status" value="1"/>
</dbReference>
<dbReference type="InterPro" id="IPR037026">
    <property type="entry name" value="Vgr_OB-fold_dom_sf"/>
</dbReference>
<dbReference type="Pfam" id="PF10106">
    <property type="entry name" value="DUF2345"/>
    <property type="match status" value="1"/>
</dbReference>
<dbReference type="NCBIfam" id="TIGR03361">
    <property type="entry name" value="VI_Rhs_Vgr"/>
    <property type="match status" value="1"/>
</dbReference>
<keyword evidence="7" id="KW-1185">Reference proteome</keyword>
<dbReference type="Pfam" id="PF04717">
    <property type="entry name" value="Phage_base_V"/>
    <property type="match status" value="1"/>
</dbReference>
<evidence type="ECO:0000313" key="6">
    <source>
        <dbReference type="EMBL" id="MBA8680765.1"/>
    </source>
</evidence>